<evidence type="ECO:0000256" key="2">
    <source>
        <dbReference type="ARBA" id="ARBA00008816"/>
    </source>
</evidence>
<dbReference type="InterPro" id="IPR036938">
    <property type="entry name" value="PAP2/HPO_sf"/>
</dbReference>
<keyword evidence="3 6" id="KW-0812">Transmembrane</keyword>
<proteinExistence type="inferred from homology"/>
<protein>
    <submittedName>
        <fullName evidence="8">WUN-like protein</fullName>
    </submittedName>
</protein>
<dbReference type="PANTHER" id="PTHR10165:SF103">
    <property type="entry name" value="PHOSPHOLIPID PHOSPHATASE HOMOLOG 1.2 HOMOLOG"/>
    <property type="match status" value="1"/>
</dbReference>
<evidence type="ECO:0000256" key="4">
    <source>
        <dbReference type="ARBA" id="ARBA00022989"/>
    </source>
</evidence>
<keyword evidence="4 6" id="KW-1133">Transmembrane helix</keyword>
<keyword evidence="5 6" id="KW-0472">Membrane</keyword>
<comment type="similarity">
    <text evidence="2">Belongs to the PA-phosphatase related phosphoesterase family.</text>
</comment>
<reference evidence="8" key="1">
    <citation type="submission" date="2022-11" db="EMBL/GenBank/DDBJ databases">
        <title>Centuries of genome instability and evolution in soft-shell clam transmissible cancer (bioRxiv).</title>
        <authorList>
            <person name="Hart S.F.M."/>
            <person name="Yonemitsu M.A."/>
            <person name="Giersch R.M."/>
            <person name="Beal B.F."/>
            <person name="Arriagada G."/>
            <person name="Davis B.W."/>
            <person name="Ostrander E.A."/>
            <person name="Goff S.P."/>
            <person name="Metzger M.J."/>
        </authorList>
    </citation>
    <scope>NUCLEOTIDE SEQUENCE</scope>
    <source>
        <strain evidence="8">MELC-2E11</strain>
        <tissue evidence="8">Siphon/mantle</tissue>
    </source>
</reference>
<evidence type="ECO:0000256" key="5">
    <source>
        <dbReference type="ARBA" id="ARBA00023136"/>
    </source>
</evidence>
<dbReference type="EMBL" id="CP111024">
    <property type="protein sequence ID" value="WAR23796.1"/>
    <property type="molecule type" value="Genomic_DNA"/>
</dbReference>
<keyword evidence="9" id="KW-1185">Reference proteome</keyword>
<organism evidence="8 9">
    <name type="scientific">Mya arenaria</name>
    <name type="common">Soft-shell clam</name>
    <dbReference type="NCBI Taxonomy" id="6604"/>
    <lineage>
        <taxon>Eukaryota</taxon>
        <taxon>Metazoa</taxon>
        <taxon>Spiralia</taxon>
        <taxon>Lophotrochozoa</taxon>
        <taxon>Mollusca</taxon>
        <taxon>Bivalvia</taxon>
        <taxon>Autobranchia</taxon>
        <taxon>Heteroconchia</taxon>
        <taxon>Euheterodonta</taxon>
        <taxon>Imparidentia</taxon>
        <taxon>Neoheterodontei</taxon>
        <taxon>Myida</taxon>
        <taxon>Myoidea</taxon>
        <taxon>Myidae</taxon>
        <taxon>Mya</taxon>
    </lineage>
</organism>
<gene>
    <name evidence="8" type="ORF">MAR_037465</name>
</gene>
<dbReference type="InterPro" id="IPR000326">
    <property type="entry name" value="PAP2/HPO"/>
</dbReference>
<dbReference type="CDD" id="cd03384">
    <property type="entry name" value="PAP2_wunen"/>
    <property type="match status" value="1"/>
</dbReference>
<dbReference type="SUPFAM" id="SSF48317">
    <property type="entry name" value="Acid phosphatase/Vanadium-dependent haloperoxidase"/>
    <property type="match status" value="1"/>
</dbReference>
<accession>A0ABY7FSU3</accession>
<feature type="transmembrane region" description="Helical" evidence="6">
    <location>
        <begin position="240"/>
        <end position="258"/>
    </location>
</feature>
<evidence type="ECO:0000256" key="6">
    <source>
        <dbReference type="SAM" id="Phobius"/>
    </source>
</evidence>
<feature type="transmembrane region" description="Helical" evidence="6">
    <location>
        <begin position="64"/>
        <end position="87"/>
    </location>
</feature>
<dbReference type="PANTHER" id="PTHR10165">
    <property type="entry name" value="LIPID PHOSPHATE PHOSPHATASE"/>
    <property type="match status" value="1"/>
</dbReference>
<dbReference type="Proteomes" id="UP001164746">
    <property type="component" value="Chromosome 13"/>
</dbReference>
<dbReference type="Pfam" id="PF01569">
    <property type="entry name" value="PAP2"/>
    <property type="match status" value="1"/>
</dbReference>
<evidence type="ECO:0000256" key="3">
    <source>
        <dbReference type="ARBA" id="ARBA00022692"/>
    </source>
</evidence>
<evidence type="ECO:0000313" key="9">
    <source>
        <dbReference type="Proteomes" id="UP001164746"/>
    </source>
</evidence>
<feature type="transmembrane region" description="Helical" evidence="6">
    <location>
        <begin position="208"/>
        <end position="228"/>
    </location>
</feature>
<evidence type="ECO:0000256" key="1">
    <source>
        <dbReference type="ARBA" id="ARBA00004141"/>
    </source>
</evidence>
<name>A0ABY7FSU3_MYAAR</name>
<dbReference type="SMART" id="SM00014">
    <property type="entry name" value="acidPPc"/>
    <property type="match status" value="1"/>
</dbReference>
<evidence type="ECO:0000259" key="7">
    <source>
        <dbReference type="SMART" id="SM00014"/>
    </source>
</evidence>
<sequence>MDNCFANGRQLCRWRITLAVIIDVILYMIVGIPVLFLFLRGTPVERGFLCDDPTLSLPYRPETVSTSVLIIAGLSVSIGVVLLVELLNAAERKCHRPFQAADELGFCVRGYGVFLVGFQLQQLIVEFVKNQLGSLRPNFLDVCQPQFNRSLCPGYINEYTCTENEYGADELRDSRQSFPSGHASFSMYIAVYFSFYIQRRLHVSFSRIVKLLLQFGLIFLSLICGLGRIHENKHHPADVIVGYAVGLSTAILVFELVGDKLLTPFKHSGLLPLHSTNDLQNCCSCGVTTTTIDEPETPAPLIPNEYLSCISNGNGNVNIHTCIRKLNDKPNVKGHMSTPIAQSQQAVDD</sequence>
<feature type="transmembrane region" description="Helical" evidence="6">
    <location>
        <begin position="16"/>
        <end position="39"/>
    </location>
</feature>
<dbReference type="Gene3D" id="1.20.144.10">
    <property type="entry name" value="Phosphatidic acid phosphatase type 2/haloperoxidase"/>
    <property type="match status" value="1"/>
</dbReference>
<dbReference type="InterPro" id="IPR043216">
    <property type="entry name" value="PAP-like"/>
</dbReference>
<feature type="domain" description="Phosphatidic acid phosphatase type 2/haloperoxidase" evidence="7">
    <location>
        <begin position="108"/>
        <end position="254"/>
    </location>
</feature>
<evidence type="ECO:0000313" key="8">
    <source>
        <dbReference type="EMBL" id="WAR23796.1"/>
    </source>
</evidence>
<comment type="subcellular location">
    <subcellularLocation>
        <location evidence="1">Membrane</location>
        <topology evidence="1">Multi-pass membrane protein</topology>
    </subcellularLocation>
</comment>